<evidence type="ECO:0000313" key="2">
    <source>
        <dbReference type="EMBL" id="SFK32604.1"/>
    </source>
</evidence>
<dbReference type="STRING" id="1612308.SAMN05444581_10625"/>
<keyword evidence="3" id="KW-1185">Reference proteome</keyword>
<organism evidence="2 3">
    <name type="scientific">Methylocapsa palsarum</name>
    <dbReference type="NCBI Taxonomy" id="1612308"/>
    <lineage>
        <taxon>Bacteria</taxon>
        <taxon>Pseudomonadati</taxon>
        <taxon>Pseudomonadota</taxon>
        <taxon>Alphaproteobacteria</taxon>
        <taxon>Hyphomicrobiales</taxon>
        <taxon>Beijerinckiaceae</taxon>
        <taxon>Methylocapsa</taxon>
    </lineage>
</organism>
<sequence length="160" mass="17336">MRLFENLLQDKAAFRDRLAALAASPIWRRLALAAADLVFPPACLHCRGATETAGSLCPTCWSQVRFIERPFCERLGTPFAMDLGAEGLLSPEAVADPPVFGRARAVAQFDEGPVRELTHRLKYNDRLELAGQSAPGWPAPAATFCSTPTCSSRFPFTAAG</sequence>
<dbReference type="EMBL" id="FOSN01000006">
    <property type="protein sequence ID" value="SFK32604.1"/>
    <property type="molecule type" value="Genomic_DNA"/>
</dbReference>
<dbReference type="InterPro" id="IPR044005">
    <property type="entry name" value="DZR_2"/>
</dbReference>
<reference evidence="2 3" key="1">
    <citation type="submission" date="2016-10" db="EMBL/GenBank/DDBJ databases">
        <authorList>
            <person name="de Groot N.N."/>
        </authorList>
    </citation>
    <scope>NUCLEOTIDE SEQUENCE [LARGE SCALE GENOMIC DNA]</scope>
    <source>
        <strain evidence="2 3">NE2</strain>
    </source>
</reference>
<protein>
    <recommendedName>
        <fullName evidence="1">Double zinc ribbon domain-containing protein</fullName>
    </recommendedName>
</protein>
<gene>
    <name evidence="2" type="ORF">SAMN05444581_10625</name>
</gene>
<accession>A0A1I3YLA3</accession>
<dbReference type="InterPro" id="IPR051910">
    <property type="entry name" value="ComF/GntX_DNA_util-trans"/>
</dbReference>
<evidence type="ECO:0000259" key="1">
    <source>
        <dbReference type="Pfam" id="PF18912"/>
    </source>
</evidence>
<feature type="domain" description="Double zinc ribbon" evidence="1">
    <location>
        <begin position="35"/>
        <end position="81"/>
    </location>
</feature>
<dbReference type="Proteomes" id="UP000198755">
    <property type="component" value="Unassembled WGS sequence"/>
</dbReference>
<dbReference type="AlphaFoldDB" id="A0A1I3YLA3"/>
<proteinExistence type="predicted"/>
<dbReference type="Pfam" id="PF18912">
    <property type="entry name" value="DZR_2"/>
    <property type="match status" value="1"/>
</dbReference>
<evidence type="ECO:0000313" key="3">
    <source>
        <dbReference type="Proteomes" id="UP000198755"/>
    </source>
</evidence>
<dbReference type="PANTHER" id="PTHR47505:SF1">
    <property type="entry name" value="DNA UTILIZATION PROTEIN YHGH"/>
    <property type="match status" value="1"/>
</dbReference>
<name>A0A1I3YLA3_9HYPH</name>
<dbReference type="PANTHER" id="PTHR47505">
    <property type="entry name" value="DNA UTILIZATION PROTEIN YHGH"/>
    <property type="match status" value="1"/>
</dbReference>